<accession>A0A8T1WU00</accession>
<protein>
    <submittedName>
        <fullName evidence="2">Uncharacterized protein</fullName>
    </submittedName>
</protein>
<reference evidence="2" key="1">
    <citation type="submission" date="2021-02" db="EMBL/GenBank/DDBJ databases">
        <authorList>
            <person name="Palmer J.M."/>
        </authorList>
    </citation>
    <scope>NUCLEOTIDE SEQUENCE</scope>
    <source>
        <strain evidence="2">SCRP23</strain>
    </source>
</reference>
<gene>
    <name evidence="2" type="ORF">PHYBOEH_004165</name>
</gene>
<proteinExistence type="predicted"/>
<feature type="region of interest" description="Disordered" evidence="1">
    <location>
        <begin position="56"/>
        <end position="75"/>
    </location>
</feature>
<dbReference type="AlphaFoldDB" id="A0A8T1WU00"/>
<evidence type="ECO:0000256" key="1">
    <source>
        <dbReference type="SAM" id="MobiDB-lite"/>
    </source>
</evidence>
<evidence type="ECO:0000313" key="2">
    <source>
        <dbReference type="EMBL" id="KAG7395140.1"/>
    </source>
</evidence>
<dbReference type="EMBL" id="JAGDFL010000224">
    <property type="protein sequence ID" value="KAG7395140.1"/>
    <property type="molecule type" value="Genomic_DNA"/>
</dbReference>
<dbReference type="Proteomes" id="UP000693981">
    <property type="component" value="Unassembled WGS sequence"/>
</dbReference>
<evidence type="ECO:0000313" key="3">
    <source>
        <dbReference type="Proteomes" id="UP000693981"/>
    </source>
</evidence>
<keyword evidence="3" id="KW-1185">Reference proteome</keyword>
<feature type="region of interest" description="Disordered" evidence="1">
    <location>
        <begin position="1"/>
        <end position="50"/>
    </location>
</feature>
<comment type="caution">
    <text evidence="2">The sequence shown here is derived from an EMBL/GenBank/DDBJ whole genome shotgun (WGS) entry which is preliminary data.</text>
</comment>
<dbReference type="OrthoDB" id="109141at2759"/>
<name>A0A8T1WU00_9STRA</name>
<organism evidence="2 3">
    <name type="scientific">Phytophthora boehmeriae</name>
    <dbReference type="NCBI Taxonomy" id="109152"/>
    <lineage>
        <taxon>Eukaryota</taxon>
        <taxon>Sar</taxon>
        <taxon>Stramenopiles</taxon>
        <taxon>Oomycota</taxon>
        <taxon>Peronosporomycetes</taxon>
        <taxon>Peronosporales</taxon>
        <taxon>Peronosporaceae</taxon>
        <taxon>Phytophthora</taxon>
    </lineage>
</organism>
<sequence length="305" mass="34100">MNISDLLSHSPRLNCPTEELADDSQSNRQKLGPAKPPTYKSKKPRSTKTARFTMVPDKERKRSYRMSAEQQRSRKEFQNYESQVLNLTLDINDLRQQVMHLMECRDLQITRLLLTRQHIEGGVLSLVNDILFGRRNQGRGATTKDEGCSFSRMFMAQSDAAPPTGGVFEFTLQLDRPNFNHQSCTIATTQVLSYVEEDEEGDTEDTARVRVICGGAGGCLVEAVGEFTGRFTRQILTSMFPHVLSNEMVVASLIGLSINCPARLLLYFDANRQIVRQVAQADVFAAFAALQQVRPTEFAALMGGA</sequence>